<dbReference type="EMBL" id="CP090041">
    <property type="protein sequence ID" value="UPL03276.1"/>
    <property type="molecule type" value="Genomic_DNA"/>
</dbReference>
<keyword evidence="2" id="KW-1185">Reference proteome</keyword>
<name>A0ACD3ZPW6_FUSSC</name>
<evidence type="ECO:0000313" key="2">
    <source>
        <dbReference type="Proteomes" id="UP000830768"/>
    </source>
</evidence>
<gene>
    <name evidence="1" type="ORF">LCI18_014210</name>
</gene>
<dbReference type="Proteomes" id="UP000830768">
    <property type="component" value="Chromosome 13"/>
</dbReference>
<sequence>MEYSNPIIPGFAPDPSMVLVEGIFYLATSSFHLYPGIPIYASRDLQNWTHISNAFHRPEQLSLRHGSTFPIPLHDGGRALASGGLFAPTIRYHQGRFYIICTNASTAPKFKVENFFLWTDDIWNGSWSDPIPFAFRGIDPSLFFEDDKTYVQGAFSLGMGKHPSCTIKQFEIDIVTGKPLTEPKEIWAGHSRIDTEGPHIYQKDGWYYLLAAEGGTFEHHMLSIARSKDIWGPYEGFEGNPIMTSDGKPGELIQSIGHGELVEDATGQWWAVVLGVRKMHGSHPLGRETFLTPVHWPEGGWPLVSQPREFFKAPEVVPGGGTRAQDLFEEKISKVPGDVDYLYIRDPEPKCYRFSNKEDGRITLHPSLTDLSQPSGTSTFVGRRQRSFDAVAEATIVLGTIRPGETHVVTGLSVYKHHLHHVSLRYEASTGRVTFYGENKTTGMSWDTGMSLIVLEGDMLLDLKIEASATEYRGYARVQSRNNSTIDEWTDLGSWQTVGFTANEMTGPILGIFANSPRESDRSRDVIFNKMDVGMRF</sequence>
<proteinExistence type="predicted"/>
<reference evidence="1" key="1">
    <citation type="submission" date="2021-11" db="EMBL/GenBank/DDBJ databases">
        <title>Fusarium solani-melongenae Genome sequencing and assembly.</title>
        <authorList>
            <person name="Xie S."/>
            <person name="Huang L."/>
            <person name="Zhang X."/>
        </authorList>
    </citation>
    <scope>NUCLEOTIDE SEQUENCE</scope>
    <source>
        <strain evidence="1">CRI 24-3</strain>
    </source>
</reference>
<organism evidence="1 2">
    <name type="scientific">Fusarium solani subsp. cucurbitae</name>
    <name type="common">Neocosmosporum cucurbitae</name>
    <dbReference type="NCBI Taxonomy" id="2747967"/>
    <lineage>
        <taxon>Eukaryota</taxon>
        <taxon>Fungi</taxon>
        <taxon>Dikarya</taxon>
        <taxon>Ascomycota</taxon>
        <taxon>Pezizomycotina</taxon>
        <taxon>Sordariomycetes</taxon>
        <taxon>Hypocreomycetidae</taxon>
        <taxon>Hypocreales</taxon>
        <taxon>Nectriaceae</taxon>
        <taxon>Fusarium</taxon>
        <taxon>Fusarium solani species complex</taxon>
    </lineage>
</organism>
<accession>A0ACD3ZPW6</accession>
<protein>
    <submittedName>
        <fullName evidence="1">Uncharacterized protein</fullName>
    </submittedName>
</protein>
<evidence type="ECO:0000313" key="1">
    <source>
        <dbReference type="EMBL" id="UPL03276.1"/>
    </source>
</evidence>